<dbReference type="STRING" id="568899.SAMN05192534_12143"/>
<evidence type="ECO:0000259" key="1">
    <source>
        <dbReference type="Pfam" id="PF01883"/>
    </source>
</evidence>
<accession>A0A1G8HTU3</accession>
<sequence length="233" mass="27120">MQKEQEVQGKLQKVHDPELDQPLPELGFIDRTIIDENDVEIVFRLPTYWCSPNFAYIMAEDIRLYVSELDWVESIKVRLIDHSASEEINEGVTRGRKFSNSFNGQSDGELEGLRRKFQIKAFYARQDRLVRHLLNNDLLDEKQVIALTVDQLKCLNLSWEGASLREKYLVKKQELMHPEANVYAITDHEGKKISIEELPGYMFGIKSTRLSMEFNGHYCRGLLEARYHLSGKN</sequence>
<dbReference type="RefSeq" id="WP_091275355.1">
    <property type="nucleotide sequence ID" value="NZ_FNDK01000021.1"/>
</dbReference>
<protein>
    <submittedName>
        <fullName evidence="2">Metal-sulfur cluster biosynthetic enzyme</fullName>
    </submittedName>
</protein>
<dbReference type="Gene3D" id="3.30.300.130">
    <property type="entry name" value="Fe-S cluster assembly (FSCA)"/>
    <property type="match status" value="1"/>
</dbReference>
<dbReference type="Pfam" id="PF01883">
    <property type="entry name" value="FeS_assembly_P"/>
    <property type="match status" value="1"/>
</dbReference>
<proteinExistence type="predicted"/>
<keyword evidence="3" id="KW-1185">Reference proteome</keyword>
<evidence type="ECO:0000313" key="3">
    <source>
        <dbReference type="Proteomes" id="UP000199163"/>
    </source>
</evidence>
<evidence type="ECO:0000313" key="2">
    <source>
        <dbReference type="EMBL" id="SDI10095.1"/>
    </source>
</evidence>
<dbReference type="OrthoDB" id="153551at2"/>
<dbReference type="SUPFAM" id="SSF117916">
    <property type="entry name" value="Fe-S cluster assembly (FSCA) domain-like"/>
    <property type="match status" value="1"/>
</dbReference>
<organism evidence="2 3">
    <name type="scientific">Alteribacillus persepolensis</name>
    <dbReference type="NCBI Taxonomy" id="568899"/>
    <lineage>
        <taxon>Bacteria</taxon>
        <taxon>Bacillati</taxon>
        <taxon>Bacillota</taxon>
        <taxon>Bacilli</taxon>
        <taxon>Bacillales</taxon>
        <taxon>Bacillaceae</taxon>
        <taxon>Alteribacillus</taxon>
    </lineage>
</organism>
<dbReference type="InterPro" id="IPR034904">
    <property type="entry name" value="FSCA_dom_sf"/>
</dbReference>
<gene>
    <name evidence="2" type="ORF">SAMN05192534_12143</name>
</gene>
<dbReference type="AlphaFoldDB" id="A0A1G8HTU3"/>
<dbReference type="Proteomes" id="UP000199163">
    <property type="component" value="Unassembled WGS sequence"/>
</dbReference>
<reference evidence="3" key="1">
    <citation type="submission" date="2016-10" db="EMBL/GenBank/DDBJ databases">
        <authorList>
            <person name="Varghese N."/>
            <person name="Submissions S."/>
        </authorList>
    </citation>
    <scope>NUCLEOTIDE SEQUENCE [LARGE SCALE GENOMIC DNA]</scope>
    <source>
        <strain evidence="3">DSM 21632</strain>
    </source>
</reference>
<dbReference type="EMBL" id="FNDK01000021">
    <property type="protein sequence ID" value="SDI10095.1"/>
    <property type="molecule type" value="Genomic_DNA"/>
</dbReference>
<feature type="domain" description="MIP18 family-like" evidence="1">
    <location>
        <begin position="4"/>
        <end position="77"/>
    </location>
</feature>
<name>A0A1G8HTU3_9BACI</name>
<dbReference type="InterPro" id="IPR002744">
    <property type="entry name" value="MIP18-like"/>
</dbReference>